<evidence type="ECO:0000256" key="3">
    <source>
        <dbReference type="ARBA" id="ARBA00022588"/>
    </source>
</evidence>
<dbReference type="InterPro" id="IPR051249">
    <property type="entry name" value="NLRP_Inflammasome"/>
</dbReference>
<sequence length="210" mass="24138">MVPRIRSFAGGDKPSSKLGLVPHNRCEGWQCTDTPTCLCQDLKFVYLTSDSRQLHTEIYSKDLQEGMQLSLRKVAQEGEKECDPLWAAFLRAGRKDMMQPWVHLTKGGMFPTEQQHPTTHPSSIAGLHFVEQHREQLIQRVTCVSTVLDRLYGHILSNEQYQSIRAMPTMQEQMRLLYSFMPSWDVTCKDLFLDALKDTNSHLIQDLQGQ</sequence>
<feature type="domain" description="CARD" evidence="6">
    <location>
        <begin position="128"/>
        <end position="210"/>
    </location>
</feature>
<organism evidence="7 8">
    <name type="scientific">Pavo cristatus</name>
    <name type="common">Indian peafowl</name>
    <name type="synonym">Blue peafowl</name>
    <dbReference type="NCBI Taxonomy" id="9049"/>
    <lineage>
        <taxon>Eukaryota</taxon>
        <taxon>Metazoa</taxon>
        <taxon>Chordata</taxon>
        <taxon>Craniata</taxon>
        <taxon>Vertebrata</taxon>
        <taxon>Euteleostomi</taxon>
        <taxon>Archelosauria</taxon>
        <taxon>Archosauria</taxon>
        <taxon>Dinosauria</taxon>
        <taxon>Saurischia</taxon>
        <taxon>Theropoda</taxon>
        <taxon>Coelurosauria</taxon>
        <taxon>Aves</taxon>
        <taxon>Neognathae</taxon>
        <taxon>Galloanserae</taxon>
        <taxon>Galliformes</taxon>
        <taxon>Phasianidae</taxon>
        <taxon>Phasianinae</taxon>
        <taxon>Pavo</taxon>
    </lineage>
</organism>
<evidence type="ECO:0000256" key="5">
    <source>
        <dbReference type="ARBA" id="ARBA00023198"/>
    </source>
</evidence>
<dbReference type="CDD" id="cd08330">
    <property type="entry name" value="CARD_ASC_NALP1"/>
    <property type="match status" value="1"/>
</dbReference>
<keyword evidence="8" id="KW-1185">Reference proteome</keyword>
<dbReference type="PROSITE" id="PS50209">
    <property type="entry name" value="CARD"/>
    <property type="match status" value="1"/>
</dbReference>
<evidence type="ECO:0000259" key="6">
    <source>
        <dbReference type="PROSITE" id="PS50209"/>
    </source>
</evidence>
<dbReference type="Ensembl" id="ENSPSTT00000017539.1">
    <property type="protein sequence ID" value="ENSPSTP00000016736.1"/>
    <property type="gene ID" value="ENSPSTG00000011911.1"/>
</dbReference>
<dbReference type="Gene3D" id="1.10.533.10">
    <property type="entry name" value="Death Domain, Fas"/>
    <property type="match status" value="1"/>
</dbReference>
<keyword evidence="3" id="KW-0399">Innate immunity</keyword>
<dbReference type="InterPro" id="IPR033516">
    <property type="entry name" value="CARD8/ASC/NALP1_CARD"/>
</dbReference>
<accession>A0A8C9FJF8</accession>
<evidence type="ECO:0000313" key="7">
    <source>
        <dbReference type="Ensembl" id="ENSPSTP00000016736.1"/>
    </source>
</evidence>
<evidence type="ECO:0000256" key="1">
    <source>
        <dbReference type="ARBA" id="ARBA00004514"/>
    </source>
</evidence>
<dbReference type="InterPro" id="IPR001315">
    <property type="entry name" value="CARD"/>
</dbReference>
<keyword evidence="5" id="KW-0395">Inflammatory response</keyword>
<dbReference type="InterPro" id="IPR011029">
    <property type="entry name" value="DEATH-like_dom_sf"/>
</dbReference>
<dbReference type="Proteomes" id="UP000694428">
    <property type="component" value="Unplaced"/>
</dbReference>
<evidence type="ECO:0000256" key="2">
    <source>
        <dbReference type="ARBA" id="ARBA00022490"/>
    </source>
</evidence>
<comment type="subcellular location">
    <subcellularLocation>
        <location evidence="1">Cytoplasm</location>
        <location evidence="1">Cytosol</location>
    </subcellularLocation>
</comment>
<reference evidence="7" key="2">
    <citation type="submission" date="2025-09" db="UniProtKB">
        <authorList>
            <consortium name="Ensembl"/>
        </authorList>
    </citation>
    <scope>IDENTIFICATION</scope>
</reference>
<keyword evidence="4" id="KW-0391">Immunity</keyword>
<protein>
    <recommendedName>
        <fullName evidence="6">CARD domain-containing protein</fullName>
    </recommendedName>
</protein>
<evidence type="ECO:0000313" key="8">
    <source>
        <dbReference type="Proteomes" id="UP000694428"/>
    </source>
</evidence>
<evidence type="ECO:0000256" key="4">
    <source>
        <dbReference type="ARBA" id="ARBA00022859"/>
    </source>
</evidence>
<dbReference type="FunFam" id="1.10.533.10:FF:000013">
    <property type="entry name" value="Apoptosis-associated speck-like protein containing a CARD"/>
    <property type="match status" value="1"/>
</dbReference>
<dbReference type="Pfam" id="PF00619">
    <property type="entry name" value="CARD"/>
    <property type="match status" value="1"/>
</dbReference>
<dbReference type="GO" id="GO:0042981">
    <property type="term" value="P:regulation of apoptotic process"/>
    <property type="evidence" value="ECO:0007669"/>
    <property type="project" value="InterPro"/>
</dbReference>
<dbReference type="GO" id="GO:0045087">
    <property type="term" value="P:innate immune response"/>
    <property type="evidence" value="ECO:0007669"/>
    <property type="project" value="UniProtKB-KW"/>
</dbReference>
<dbReference type="AlphaFoldDB" id="A0A8C9FJF8"/>
<keyword evidence="2" id="KW-0963">Cytoplasm</keyword>
<dbReference type="GO" id="GO:0005829">
    <property type="term" value="C:cytosol"/>
    <property type="evidence" value="ECO:0007669"/>
    <property type="project" value="UniProtKB-SubCell"/>
</dbReference>
<dbReference type="SUPFAM" id="SSF47986">
    <property type="entry name" value="DEATH domain"/>
    <property type="match status" value="1"/>
</dbReference>
<dbReference type="PANTHER" id="PTHR46985:SF2">
    <property type="entry name" value="APOPTOSIS-ASSOCIATED SPECK-LIKE PROTEIN CONTAINING A CARD"/>
    <property type="match status" value="1"/>
</dbReference>
<reference evidence="7" key="1">
    <citation type="submission" date="2025-08" db="UniProtKB">
        <authorList>
            <consortium name="Ensembl"/>
        </authorList>
    </citation>
    <scope>IDENTIFICATION</scope>
</reference>
<name>A0A8C9FJF8_PAVCR</name>
<dbReference type="GO" id="GO:0006954">
    <property type="term" value="P:inflammatory response"/>
    <property type="evidence" value="ECO:0007669"/>
    <property type="project" value="UniProtKB-KW"/>
</dbReference>
<proteinExistence type="predicted"/>
<dbReference type="PANTHER" id="PTHR46985">
    <property type="entry name" value="NACHT, LRR AND PYD DOMAINS-CONTAINING PROTEIN 1"/>
    <property type="match status" value="1"/>
</dbReference>